<feature type="region of interest" description="Disordered" evidence="1">
    <location>
        <begin position="115"/>
        <end position="136"/>
    </location>
</feature>
<name>A0A1D1VHH2_RAMVA</name>
<accession>A0A1D1VHH2</accession>
<proteinExistence type="predicted"/>
<organism evidence="2 3">
    <name type="scientific">Ramazzottius varieornatus</name>
    <name type="common">Water bear</name>
    <name type="synonym">Tardigrade</name>
    <dbReference type="NCBI Taxonomy" id="947166"/>
    <lineage>
        <taxon>Eukaryota</taxon>
        <taxon>Metazoa</taxon>
        <taxon>Ecdysozoa</taxon>
        <taxon>Tardigrada</taxon>
        <taxon>Eutardigrada</taxon>
        <taxon>Parachela</taxon>
        <taxon>Hypsibioidea</taxon>
        <taxon>Ramazzottiidae</taxon>
        <taxon>Ramazzottius</taxon>
    </lineage>
</organism>
<dbReference type="AlphaFoldDB" id="A0A1D1VHH2"/>
<dbReference type="Proteomes" id="UP000186922">
    <property type="component" value="Unassembled WGS sequence"/>
</dbReference>
<evidence type="ECO:0000256" key="1">
    <source>
        <dbReference type="SAM" id="MobiDB-lite"/>
    </source>
</evidence>
<comment type="caution">
    <text evidence="2">The sequence shown here is derived from an EMBL/GenBank/DDBJ whole genome shotgun (WGS) entry which is preliminary data.</text>
</comment>
<evidence type="ECO:0000313" key="2">
    <source>
        <dbReference type="EMBL" id="GAV01107.1"/>
    </source>
</evidence>
<protein>
    <submittedName>
        <fullName evidence="2">Uncharacterized protein</fullName>
    </submittedName>
</protein>
<keyword evidence="3" id="KW-1185">Reference proteome</keyword>
<gene>
    <name evidence="2" type="primary">RvY_11869-1</name>
    <name evidence="2" type="synonym">RvY_11869.1</name>
    <name evidence="2" type="ORF">RvY_11869</name>
</gene>
<evidence type="ECO:0000313" key="3">
    <source>
        <dbReference type="Proteomes" id="UP000186922"/>
    </source>
</evidence>
<reference evidence="2 3" key="1">
    <citation type="journal article" date="2016" name="Nat. Commun.">
        <title>Extremotolerant tardigrade genome and improved radiotolerance of human cultured cells by tardigrade-unique protein.</title>
        <authorList>
            <person name="Hashimoto T."/>
            <person name="Horikawa D.D."/>
            <person name="Saito Y."/>
            <person name="Kuwahara H."/>
            <person name="Kozuka-Hata H."/>
            <person name="Shin-I T."/>
            <person name="Minakuchi Y."/>
            <person name="Ohishi K."/>
            <person name="Motoyama A."/>
            <person name="Aizu T."/>
            <person name="Enomoto A."/>
            <person name="Kondo K."/>
            <person name="Tanaka S."/>
            <person name="Hara Y."/>
            <person name="Koshikawa S."/>
            <person name="Sagara H."/>
            <person name="Miura T."/>
            <person name="Yokobori S."/>
            <person name="Miyagawa K."/>
            <person name="Suzuki Y."/>
            <person name="Kubo T."/>
            <person name="Oyama M."/>
            <person name="Kohara Y."/>
            <person name="Fujiyama A."/>
            <person name="Arakawa K."/>
            <person name="Katayama T."/>
            <person name="Toyoda A."/>
            <person name="Kunieda T."/>
        </authorList>
    </citation>
    <scope>NUCLEOTIDE SEQUENCE [LARGE SCALE GENOMIC DNA]</scope>
    <source>
        <strain evidence="2 3">YOKOZUNA-1</strain>
    </source>
</reference>
<sequence>MATLYQCEVIKSTVAVKHTQCGYEPVFRNRSVSLDGYTLVLTINPRLHTNNRIEIGQTAYSYNGTEWVPMTATVAVSRLHLAKLLNYTADSTALTVFQNVNGRIGPKKMMQCGRKEHPKIHSSPSAPLYPQPDGATYTENPSTARAVCFWLSNKRGRNIVERI</sequence>
<dbReference type="EMBL" id="BDGG01000007">
    <property type="protein sequence ID" value="GAV01107.1"/>
    <property type="molecule type" value="Genomic_DNA"/>
</dbReference>